<feature type="region of interest" description="Disordered" evidence="1">
    <location>
        <begin position="144"/>
        <end position="169"/>
    </location>
</feature>
<gene>
    <name evidence="2" type="ORF">KVV02_006325</name>
</gene>
<dbReference type="Proteomes" id="UP000717515">
    <property type="component" value="Unassembled WGS sequence"/>
</dbReference>
<organism evidence="2 3">
    <name type="scientific">Mortierella alpina</name>
    <name type="common">Oleaginous fungus</name>
    <name type="synonym">Mortierella renispora</name>
    <dbReference type="NCBI Taxonomy" id="64518"/>
    <lineage>
        <taxon>Eukaryota</taxon>
        <taxon>Fungi</taxon>
        <taxon>Fungi incertae sedis</taxon>
        <taxon>Mucoromycota</taxon>
        <taxon>Mortierellomycotina</taxon>
        <taxon>Mortierellomycetes</taxon>
        <taxon>Mortierellales</taxon>
        <taxon>Mortierellaceae</taxon>
        <taxon>Mortierella</taxon>
    </lineage>
</organism>
<evidence type="ECO:0000313" key="3">
    <source>
        <dbReference type="Proteomes" id="UP000717515"/>
    </source>
</evidence>
<evidence type="ECO:0000313" key="2">
    <source>
        <dbReference type="EMBL" id="KAG9327621.1"/>
    </source>
</evidence>
<comment type="caution">
    <text evidence="2">The sequence shown here is derived from an EMBL/GenBank/DDBJ whole genome shotgun (WGS) entry which is preliminary data.</text>
</comment>
<accession>A0A9P8D359</accession>
<sequence length="191" mass="19398">MHTRLEVQMEVSKIPLMDSTASLKALTQTRSFQLSKQHLQLLQAQRKVSGLAISVAPPTSCASPLAGAVLAACHTAAAKSTAVHTIPASPTDNADVTTASTDAETSVANTDAIPRATALAHQTTRLTAATKPAVPVDTIALSATSEPPEIPEPDIPEPTIAPGGVGNSTASANRASKAVVVAMAVAVILVV</sequence>
<protein>
    <submittedName>
        <fullName evidence="2">Uncharacterized protein</fullName>
    </submittedName>
</protein>
<evidence type="ECO:0000256" key="1">
    <source>
        <dbReference type="SAM" id="MobiDB-lite"/>
    </source>
</evidence>
<proteinExistence type="predicted"/>
<reference evidence="2" key="1">
    <citation type="submission" date="2021-07" db="EMBL/GenBank/DDBJ databases">
        <title>Draft genome of Mortierella alpina, strain LL118, isolated from an aspen leaf litter sample.</title>
        <authorList>
            <person name="Yang S."/>
            <person name="Vinatzer B.A."/>
        </authorList>
    </citation>
    <scope>NUCLEOTIDE SEQUENCE</scope>
    <source>
        <strain evidence="2">LL118</strain>
    </source>
</reference>
<dbReference type="AlphaFoldDB" id="A0A9P8D359"/>
<dbReference type="EMBL" id="JAIFTL010000002">
    <property type="protein sequence ID" value="KAG9327621.1"/>
    <property type="molecule type" value="Genomic_DNA"/>
</dbReference>
<name>A0A9P8D359_MORAP</name>